<feature type="domain" description="RRM" evidence="5">
    <location>
        <begin position="409"/>
        <end position="486"/>
    </location>
</feature>
<keyword evidence="2 3" id="KW-0694">RNA-binding</keyword>
<evidence type="ECO:0000256" key="2">
    <source>
        <dbReference type="ARBA" id="ARBA00022884"/>
    </source>
</evidence>
<dbReference type="Ensembl" id="ENSECRT00000023538.1">
    <property type="protein sequence ID" value="ENSECRP00000023044.1"/>
    <property type="gene ID" value="ENSECRG00000015594.1"/>
</dbReference>
<dbReference type="InterPro" id="IPR050666">
    <property type="entry name" value="ESRP"/>
</dbReference>
<keyword evidence="1" id="KW-0677">Repeat</keyword>
<evidence type="ECO:0000313" key="7">
    <source>
        <dbReference type="Proteomes" id="UP000694620"/>
    </source>
</evidence>
<dbReference type="Pfam" id="PF00076">
    <property type="entry name" value="RRM_1"/>
    <property type="match status" value="3"/>
</dbReference>
<feature type="domain" description="RRM" evidence="5">
    <location>
        <begin position="6"/>
        <end position="79"/>
    </location>
</feature>
<dbReference type="GO" id="GO:0003723">
    <property type="term" value="F:RNA binding"/>
    <property type="evidence" value="ECO:0007669"/>
    <property type="project" value="UniProtKB-UniRule"/>
</dbReference>
<reference evidence="6" key="1">
    <citation type="submission" date="2025-08" db="UniProtKB">
        <authorList>
            <consortium name="Ensembl"/>
        </authorList>
    </citation>
    <scope>IDENTIFICATION</scope>
</reference>
<dbReference type="GeneTree" id="ENSGT00940000158322"/>
<keyword evidence="7" id="KW-1185">Reference proteome</keyword>
<dbReference type="AlphaFoldDB" id="A0A8C4SUZ2"/>
<dbReference type="OrthoDB" id="2588702at2759"/>
<dbReference type="InterPro" id="IPR000504">
    <property type="entry name" value="RRM_dom"/>
</dbReference>
<sequence>MLSMAVVIRLRGLRLEAGSEDIRTFFTGLKIPDGGVHIIGGPLGEAFITFSTDEDARRAMTRSGGSIEGSSVNLLLSSKAEMQNTLQMSRRRMEPSRREVAIEKFRDRKSDLSDMTASFAENLVAEVRRMSRTHMSGSAAQHDYLPPSQSHIAKSSVSNPGSAGYLYLRGMPYSVTEDDVRNFFGDLYVDEVILFKNAQGRKKGNGMVRFISESDAYRGLEFDKKYIGSRFVNVKPSSEKFWINAGGSVKRKEDLMVYQHRHHSPAYQRMSRSRSRSPVRYKSNSFSPYNEEKHCILLKKLSHSTDKRDILEFFNSAALSEDQIMYVYDKDGNRTRNAVVVFKRLKDYCNVLEQTNNVLKNRIIDVIPVSKDEVVDMLQYKRKTETIYSRSDKQMERRESEEKYSSLKTCIYVRNLPFDVRKVEVKRLFEGFRISENSVYLLTDNNGVGVGEAVVRFRSEEEAAKAELLNRTKFLGTEVLLRRITEKQMKEFGVLDNFRNEEGDYSEESSLTYHDSSRAFFPDERPYPATEFEVPRENYVPRNQDPSFGYSDDHNGHDSMLDNGGFKNGNKEPELGGTNTTFFEGPTCVKLTNFPSSISINEIYDFCYGYRVIPGSVSLQFTKRGLPKGTATVVFESRGEAESAVKELSGRPVGTQKIYLHML</sequence>
<dbReference type="PANTHER" id="PTHR13976">
    <property type="entry name" value="HETEROGENEOUS NUCLEAR RIBONUCLEOPROTEIN-RELATED"/>
    <property type="match status" value="1"/>
</dbReference>
<reference evidence="6" key="2">
    <citation type="submission" date="2025-09" db="UniProtKB">
        <authorList>
            <consortium name="Ensembl"/>
        </authorList>
    </citation>
    <scope>IDENTIFICATION</scope>
</reference>
<evidence type="ECO:0000259" key="5">
    <source>
        <dbReference type="PROSITE" id="PS50102"/>
    </source>
</evidence>
<dbReference type="PROSITE" id="PS50102">
    <property type="entry name" value="RRM"/>
    <property type="match status" value="3"/>
</dbReference>
<evidence type="ECO:0000313" key="6">
    <source>
        <dbReference type="Ensembl" id="ENSECRP00000023044.1"/>
    </source>
</evidence>
<feature type="region of interest" description="Disordered" evidence="4">
    <location>
        <begin position="548"/>
        <end position="579"/>
    </location>
</feature>
<dbReference type="SUPFAM" id="SSF54928">
    <property type="entry name" value="RNA-binding domain, RBD"/>
    <property type="match status" value="3"/>
</dbReference>
<gene>
    <name evidence="6" type="primary">RBM12B</name>
    <name evidence="6" type="synonym">rbm12bb</name>
</gene>
<protein>
    <submittedName>
        <fullName evidence="6">RNA binding motif protein 12Bb</fullName>
    </submittedName>
</protein>
<accession>A0A8C4SUZ2</accession>
<dbReference type="Gene3D" id="3.30.70.330">
    <property type="match status" value="5"/>
</dbReference>
<name>A0A8C4SUZ2_ERPCA</name>
<evidence type="ECO:0000256" key="1">
    <source>
        <dbReference type="ARBA" id="ARBA00022737"/>
    </source>
</evidence>
<evidence type="ECO:0000256" key="3">
    <source>
        <dbReference type="PROSITE-ProRule" id="PRU00176"/>
    </source>
</evidence>
<dbReference type="Proteomes" id="UP000694620">
    <property type="component" value="Unassembled WGS sequence"/>
</dbReference>
<dbReference type="InterPro" id="IPR035979">
    <property type="entry name" value="RBD_domain_sf"/>
</dbReference>
<feature type="domain" description="RRM" evidence="5">
    <location>
        <begin position="164"/>
        <end position="239"/>
    </location>
</feature>
<dbReference type="InterPro" id="IPR012677">
    <property type="entry name" value="Nucleotide-bd_a/b_plait_sf"/>
</dbReference>
<proteinExistence type="predicted"/>
<feature type="compositionally biased region" description="Basic and acidic residues" evidence="4">
    <location>
        <begin position="551"/>
        <end position="560"/>
    </location>
</feature>
<feature type="region of interest" description="Disordered" evidence="4">
    <location>
        <begin position="266"/>
        <end position="285"/>
    </location>
</feature>
<organism evidence="6 7">
    <name type="scientific">Erpetoichthys calabaricus</name>
    <name type="common">Rope fish</name>
    <name type="synonym">Calamoichthys calabaricus</name>
    <dbReference type="NCBI Taxonomy" id="27687"/>
    <lineage>
        <taxon>Eukaryota</taxon>
        <taxon>Metazoa</taxon>
        <taxon>Chordata</taxon>
        <taxon>Craniata</taxon>
        <taxon>Vertebrata</taxon>
        <taxon>Euteleostomi</taxon>
        <taxon>Actinopterygii</taxon>
        <taxon>Polypteriformes</taxon>
        <taxon>Polypteridae</taxon>
        <taxon>Erpetoichthys</taxon>
    </lineage>
</organism>
<dbReference type="SMART" id="SM00360">
    <property type="entry name" value="RRM"/>
    <property type="match status" value="5"/>
</dbReference>
<evidence type="ECO:0000256" key="4">
    <source>
        <dbReference type="SAM" id="MobiDB-lite"/>
    </source>
</evidence>